<proteinExistence type="predicted"/>
<name>A0A6J6SP42_9ZZZZ</name>
<reference evidence="1" key="1">
    <citation type="submission" date="2020-05" db="EMBL/GenBank/DDBJ databases">
        <authorList>
            <person name="Chiriac C."/>
            <person name="Salcher M."/>
            <person name="Ghai R."/>
            <person name="Kavagutti S V."/>
        </authorList>
    </citation>
    <scope>NUCLEOTIDE SEQUENCE</scope>
</reference>
<organism evidence="1">
    <name type="scientific">freshwater metagenome</name>
    <dbReference type="NCBI Taxonomy" id="449393"/>
    <lineage>
        <taxon>unclassified sequences</taxon>
        <taxon>metagenomes</taxon>
        <taxon>ecological metagenomes</taxon>
    </lineage>
</organism>
<gene>
    <name evidence="1" type="ORF">UFOPK2810_00049</name>
    <name evidence="2" type="ORF">UFOPK4061_00106</name>
</gene>
<dbReference type="EMBL" id="CAEZYZ010000004">
    <property type="protein sequence ID" value="CAB4736327.1"/>
    <property type="molecule type" value="Genomic_DNA"/>
</dbReference>
<accession>A0A6J6SP42</accession>
<dbReference type="EMBL" id="CAFBPD010000010">
    <property type="protein sequence ID" value="CAB4997552.1"/>
    <property type="molecule type" value="Genomic_DNA"/>
</dbReference>
<protein>
    <submittedName>
        <fullName evidence="1">Unannotated protein</fullName>
    </submittedName>
</protein>
<evidence type="ECO:0000313" key="1">
    <source>
        <dbReference type="EMBL" id="CAB4736327.1"/>
    </source>
</evidence>
<sequence length="177" mass="18408">MTTTRRKLTPRRSALLLGGLALAASPLLSGCYSGFDATTNAQSTMNSGNGTQEIVGDVRIENATLVTGPSGSKSGTLITTLVNTGRVADRLLGVTINGVPAYVTPGAGELLPATAVNFGYDGDFWLNTYELDIASSSYVPVTMQFENAGVRSFSVLSVPPTGYYEGIAPNPASKPLQ</sequence>
<dbReference type="PROSITE" id="PS51257">
    <property type="entry name" value="PROKAR_LIPOPROTEIN"/>
    <property type="match status" value="1"/>
</dbReference>
<dbReference type="SUPFAM" id="SSF110087">
    <property type="entry name" value="DR1885-like metal-binding protein"/>
    <property type="match status" value="1"/>
</dbReference>
<dbReference type="AlphaFoldDB" id="A0A6J6SP42"/>
<dbReference type="InterPro" id="IPR036182">
    <property type="entry name" value="PCuAC_sf"/>
</dbReference>
<evidence type="ECO:0000313" key="2">
    <source>
        <dbReference type="EMBL" id="CAB4997552.1"/>
    </source>
</evidence>